<name>A0ABU0DXB1_9BACI</name>
<dbReference type="Proteomes" id="UP001236723">
    <property type="component" value="Unassembled WGS sequence"/>
</dbReference>
<proteinExistence type="inferred from homology"/>
<protein>
    <recommendedName>
        <fullName evidence="3">Signal peptidase I</fullName>
        <ecNumber evidence="3">3.4.21.89</ecNumber>
    </recommendedName>
</protein>
<evidence type="ECO:0000313" key="5">
    <source>
        <dbReference type="EMBL" id="MDQ0353000.1"/>
    </source>
</evidence>
<accession>A0ABU0DXB1</accession>
<dbReference type="PROSITE" id="PS51257">
    <property type="entry name" value="PROKAR_LIPOPROTEIN"/>
    <property type="match status" value="1"/>
</dbReference>
<keyword evidence="6" id="KW-1185">Reference proteome</keyword>
<comment type="catalytic activity">
    <reaction evidence="3">
        <text>Cleavage of hydrophobic, N-terminal signal or leader sequences from secreted and periplasmic proteins.</text>
        <dbReference type="EC" id="3.4.21.89"/>
    </reaction>
</comment>
<dbReference type="EMBL" id="JAUSUP010000019">
    <property type="protein sequence ID" value="MDQ0353000.1"/>
    <property type="molecule type" value="Genomic_DNA"/>
</dbReference>
<comment type="subcellular location">
    <subcellularLocation>
        <location evidence="1">Cell membrane</location>
        <topology evidence="1">Single-pass type II membrane protein</topology>
    </subcellularLocation>
    <subcellularLocation>
        <location evidence="3">Membrane</location>
        <topology evidence="3">Single-pass type II membrane protein</topology>
    </subcellularLocation>
</comment>
<dbReference type="InterPro" id="IPR019533">
    <property type="entry name" value="Peptidase_S26"/>
</dbReference>
<dbReference type="RefSeq" id="WP_307070054.1">
    <property type="nucleotide sequence ID" value="NZ_JAUSUP010000019.1"/>
</dbReference>
<dbReference type="PANTHER" id="PTHR43390:SF1">
    <property type="entry name" value="CHLOROPLAST PROCESSING PEPTIDASE"/>
    <property type="match status" value="1"/>
</dbReference>
<dbReference type="InterPro" id="IPR000223">
    <property type="entry name" value="Pept_S26A_signal_pept_1"/>
</dbReference>
<evidence type="ECO:0000256" key="2">
    <source>
        <dbReference type="ARBA" id="ARBA00009370"/>
    </source>
</evidence>
<keyword evidence="3 5" id="KW-0378">Hydrolase</keyword>
<reference evidence="5 6" key="1">
    <citation type="submission" date="2023-07" db="EMBL/GenBank/DDBJ databases">
        <title>Genomic Encyclopedia of Type Strains, Phase IV (KMG-IV): sequencing the most valuable type-strain genomes for metagenomic binning, comparative biology and taxonomic classification.</title>
        <authorList>
            <person name="Goeker M."/>
        </authorList>
    </citation>
    <scope>NUCLEOTIDE SEQUENCE [LARGE SCALE GENOMIC DNA]</scope>
    <source>
        <strain evidence="5 6">DSM 15448</strain>
    </source>
</reference>
<feature type="domain" description="Peptidase S26" evidence="4">
    <location>
        <begin position="52"/>
        <end position="205"/>
    </location>
</feature>
<evidence type="ECO:0000259" key="4">
    <source>
        <dbReference type="Pfam" id="PF10502"/>
    </source>
</evidence>
<dbReference type="Gene3D" id="2.10.109.10">
    <property type="entry name" value="Umud Fragment, subunit A"/>
    <property type="match status" value="1"/>
</dbReference>
<dbReference type="PANTHER" id="PTHR43390">
    <property type="entry name" value="SIGNAL PEPTIDASE I"/>
    <property type="match status" value="1"/>
</dbReference>
<keyword evidence="3" id="KW-0645">Protease</keyword>
<dbReference type="PRINTS" id="PR00727">
    <property type="entry name" value="LEADERPTASE"/>
</dbReference>
<dbReference type="EC" id="3.4.21.89" evidence="3"/>
<evidence type="ECO:0000256" key="3">
    <source>
        <dbReference type="RuleBase" id="RU362042"/>
    </source>
</evidence>
<dbReference type="GO" id="GO:0009003">
    <property type="term" value="F:signal peptidase activity"/>
    <property type="evidence" value="ECO:0007669"/>
    <property type="project" value="UniProtKB-EC"/>
</dbReference>
<comment type="similarity">
    <text evidence="2 3">Belongs to the peptidase S26 family.</text>
</comment>
<evidence type="ECO:0000313" key="6">
    <source>
        <dbReference type="Proteomes" id="UP001236723"/>
    </source>
</evidence>
<evidence type="ECO:0000256" key="1">
    <source>
        <dbReference type="ARBA" id="ARBA00004401"/>
    </source>
</evidence>
<sequence>MRRFYILPLLLLVAVGCSDGDSETSITDPQRNAELETVSQEDMIVIKYESDNMERGDNPYNYLGRDLVIDPDFYIKQEVRRGEIVYYERPEEYYNFLEERQAYFEKQGESFEPQALPESVARVVALPGESIEIQEGQIYIDGRILDTFYGDITLNPMNETDQEFNMEAVTVPDNHVFVLGDRVWRSIDSKQYGPVSQDNFIGKVKGYPR</sequence>
<gene>
    <name evidence="5" type="ORF">J2R98_002861</name>
</gene>
<dbReference type="Pfam" id="PF10502">
    <property type="entry name" value="Peptidase_S26"/>
    <property type="match status" value="1"/>
</dbReference>
<comment type="caution">
    <text evidence="5">The sequence shown here is derived from an EMBL/GenBank/DDBJ whole genome shotgun (WGS) entry which is preliminary data.</text>
</comment>
<dbReference type="InterPro" id="IPR036286">
    <property type="entry name" value="LexA/Signal_pep-like_sf"/>
</dbReference>
<dbReference type="SUPFAM" id="SSF51306">
    <property type="entry name" value="LexA/Signal peptidase"/>
    <property type="match status" value="1"/>
</dbReference>
<dbReference type="NCBIfam" id="TIGR02227">
    <property type="entry name" value="sigpep_I_bact"/>
    <property type="match status" value="1"/>
</dbReference>
<organism evidence="5 6">
    <name type="scientific">Alkalibacillus filiformis</name>
    <dbReference type="NCBI Taxonomy" id="200990"/>
    <lineage>
        <taxon>Bacteria</taxon>
        <taxon>Bacillati</taxon>
        <taxon>Bacillota</taxon>
        <taxon>Bacilli</taxon>
        <taxon>Bacillales</taxon>
        <taxon>Bacillaceae</taxon>
        <taxon>Alkalibacillus</taxon>
    </lineage>
</organism>